<dbReference type="Proteomes" id="UP000198345">
    <property type="component" value="Unassembled WGS sequence"/>
</dbReference>
<organism evidence="1 2">
    <name type="scientific">Flavobacterium hercynium</name>
    <dbReference type="NCBI Taxonomy" id="387094"/>
    <lineage>
        <taxon>Bacteria</taxon>
        <taxon>Pseudomonadati</taxon>
        <taxon>Bacteroidota</taxon>
        <taxon>Flavobacteriia</taxon>
        <taxon>Flavobacteriales</taxon>
        <taxon>Flavobacteriaceae</taxon>
        <taxon>Flavobacterium</taxon>
    </lineage>
</organism>
<dbReference type="AlphaFoldDB" id="A0A226H2A8"/>
<name>A0A226H2A8_9FLAO</name>
<keyword evidence="2" id="KW-1185">Reference proteome</keyword>
<accession>A0A226H2A8</accession>
<evidence type="ECO:0000313" key="1">
    <source>
        <dbReference type="EMBL" id="OXA88383.1"/>
    </source>
</evidence>
<protein>
    <recommendedName>
        <fullName evidence="3">Lipocalin-like domain-containing protein</fullName>
    </recommendedName>
</protein>
<sequence>MKKSKLLLLGIALFAVVLTSCTKGRGKLVNSWKIAAVESKGSLSDSIKNAMLSQSKLTFTKDGHVSGILQFEITDGTFALSNGGKNLVIKDETGTPYPFESTITGDELILDNKEIKMTFKKI</sequence>
<comment type="caution">
    <text evidence="1">The sequence shown here is derived from an EMBL/GenBank/DDBJ whole genome shotgun (WGS) entry which is preliminary data.</text>
</comment>
<dbReference type="OrthoDB" id="1352796at2"/>
<evidence type="ECO:0008006" key="3">
    <source>
        <dbReference type="Google" id="ProtNLM"/>
    </source>
</evidence>
<dbReference type="PROSITE" id="PS51257">
    <property type="entry name" value="PROKAR_LIPOPROTEIN"/>
    <property type="match status" value="1"/>
</dbReference>
<dbReference type="RefSeq" id="WP_089050802.1">
    <property type="nucleotide sequence ID" value="NZ_FXTV01000013.1"/>
</dbReference>
<dbReference type="EMBL" id="MUGW01000032">
    <property type="protein sequence ID" value="OXA88383.1"/>
    <property type="molecule type" value="Genomic_DNA"/>
</dbReference>
<evidence type="ECO:0000313" key="2">
    <source>
        <dbReference type="Proteomes" id="UP000198345"/>
    </source>
</evidence>
<gene>
    <name evidence="1" type="ORF">B0A66_15710</name>
</gene>
<reference evidence="1 2" key="1">
    <citation type="submission" date="2016-11" db="EMBL/GenBank/DDBJ databases">
        <title>Whole genomes of Flavobacteriaceae.</title>
        <authorList>
            <person name="Stine C."/>
            <person name="Li C."/>
            <person name="Tadesse D."/>
        </authorList>
    </citation>
    <scope>NUCLEOTIDE SEQUENCE [LARGE SCALE GENOMIC DNA]</scope>
    <source>
        <strain evidence="1 2">DSM 18292</strain>
    </source>
</reference>
<proteinExistence type="predicted"/>